<proteinExistence type="predicted"/>
<accession>A0ABU2D248</accession>
<gene>
    <name evidence="2" type="ORF">RG963_09760</name>
</gene>
<feature type="compositionally biased region" description="Polar residues" evidence="1">
    <location>
        <begin position="1"/>
        <end position="13"/>
    </location>
</feature>
<sequence>MNCPKCNSSSHNKNGIVGGRQRYK</sequence>
<protein>
    <submittedName>
        <fullName evidence="2">IS1 family transposase</fullName>
    </submittedName>
</protein>
<comment type="caution">
    <text evidence="2">The sequence shown here is derived from an EMBL/GenBank/DDBJ whole genome shotgun (WGS) entry which is preliminary data.</text>
</comment>
<evidence type="ECO:0000313" key="3">
    <source>
        <dbReference type="Proteomes" id="UP001246244"/>
    </source>
</evidence>
<evidence type="ECO:0000313" key="2">
    <source>
        <dbReference type="EMBL" id="MDR7666054.1"/>
    </source>
</evidence>
<reference evidence="3" key="1">
    <citation type="submission" date="2023-07" db="EMBL/GenBank/DDBJ databases">
        <title>Whole-genome sequencing of a new Methanosarcina sp. Z-7115.</title>
        <authorList>
            <person name="Zhilina T.N."/>
            <person name="Merkel A.Y."/>
        </authorList>
    </citation>
    <scope>NUCLEOTIDE SEQUENCE [LARGE SCALE GENOMIC DNA]</scope>
    <source>
        <strain evidence="3">Z-7115</strain>
    </source>
</reference>
<evidence type="ECO:0000256" key="1">
    <source>
        <dbReference type="SAM" id="MobiDB-lite"/>
    </source>
</evidence>
<keyword evidence="3" id="KW-1185">Reference proteome</keyword>
<feature type="non-terminal residue" evidence="2">
    <location>
        <position position="24"/>
    </location>
</feature>
<dbReference type="EMBL" id="JAVKPK010000036">
    <property type="protein sequence ID" value="MDR7666054.1"/>
    <property type="molecule type" value="Genomic_DNA"/>
</dbReference>
<dbReference type="Proteomes" id="UP001246244">
    <property type="component" value="Unassembled WGS sequence"/>
</dbReference>
<organism evidence="2 3">
    <name type="scientific">Methanosarcina baikalica</name>
    <dbReference type="NCBI Taxonomy" id="3073890"/>
    <lineage>
        <taxon>Archaea</taxon>
        <taxon>Methanobacteriati</taxon>
        <taxon>Methanobacteriota</taxon>
        <taxon>Stenosarchaea group</taxon>
        <taxon>Methanomicrobia</taxon>
        <taxon>Methanosarcinales</taxon>
        <taxon>Methanosarcinaceae</taxon>
        <taxon>Methanosarcina</taxon>
    </lineage>
</organism>
<feature type="region of interest" description="Disordered" evidence="1">
    <location>
        <begin position="1"/>
        <end position="24"/>
    </location>
</feature>
<name>A0ABU2D248_9EURY</name>